<reference evidence="7" key="2">
    <citation type="submission" date="2010-05" db="EMBL/GenBank/DDBJ databases">
        <title>The Genome Sequence of Magnaporthe poae strain ATCC 64411.</title>
        <authorList>
            <consortium name="The Broad Institute Genome Sequencing Platform"/>
            <consortium name="Broad Institute Genome Sequencing Center for Infectious Disease"/>
            <person name="Ma L.-J."/>
            <person name="Dead R."/>
            <person name="Young S."/>
            <person name="Zeng Q."/>
            <person name="Koehrsen M."/>
            <person name="Alvarado L."/>
            <person name="Berlin A."/>
            <person name="Chapman S.B."/>
            <person name="Chen Z."/>
            <person name="Freedman E."/>
            <person name="Gellesch M."/>
            <person name="Goldberg J."/>
            <person name="Griggs A."/>
            <person name="Gujja S."/>
            <person name="Heilman E.R."/>
            <person name="Heiman D."/>
            <person name="Hepburn T."/>
            <person name="Howarth C."/>
            <person name="Jen D."/>
            <person name="Larson L."/>
            <person name="Mehta T."/>
            <person name="Neiman D."/>
            <person name="Pearson M."/>
            <person name="Roberts A."/>
            <person name="Saif S."/>
            <person name="Shea T."/>
            <person name="Shenoy N."/>
            <person name="Sisk P."/>
            <person name="Stolte C."/>
            <person name="Sykes S."/>
            <person name="Walk T."/>
            <person name="White J."/>
            <person name="Yandava C."/>
            <person name="Haas B."/>
            <person name="Nusbaum C."/>
            <person name="Birren B."/>
        </authorList>
    </citation>
    <scope>NUCLEOTIDE SEQUENCE</scope>
    <source>
        <strain evidence="7">ATCC 64411</strain>
    </source>
</reference>
<keyword evidence="2 6" id="KW-0812">Transmembrane</keyword>
<dbReference type="Pfam" id="PF07690">
    <property type="entry name" value="MFS_1"/>
    <property type="match status" value="1"/>
</dbReference>
<reference evidence="9" key="1">
    <citation type="submission" date="2010-05" db="EMBL/GenBank/DDBJ databases">
        <title>The genome sequence of Magnaporthe poae strain ATCC 64411.</title>
        <authorList>
            <person name="Ma L.-J."/>
            <person name="Dead R."/>
            <person name="Young S."/>
            <person name="Zeng Q."/>
            <person name="Koehrsen M."/>
            <person name="Alvarado L."/>
            <person name="Berlin A."/>
            <person name="Chapman S.B."/>
            <person name="Chen Z."/>
            <person name="Freedman E."/>
            <person name="Gellesch M."/>
            <person name="Goldberg J."/>
            <person name="Griggs A."/>
            <person name="Gujja S."/>
            <person name="Heilman E.R."/>
            <person name="Heiman D."/>
            <person name="Hepburn T."/>
            <person name="Howarth C."/>
            <person name="Jen D."/>
            <person name="Larson L."/>
            <person name="Mehta T."/>
            <person name="Neiman D."/>
            <person name="Pearson M."/>
            <person name="Roberts A."/>
            <person name="Saif S."/>
            <person name="Shea T."/>
            <person name="Shenoy N."/>
            <person name="Sisk P."/>
            <person name="Stolte C."/>
            <person name="Sykes S."/>
            <person name="Walk T."/>
            <person name="White J."/>
            <person name="Yandava C."/>
            <person name="Haas B."/>
            <person name="Nusbaum C."/>
            <person name="Birren B."/>
        </authorList>
    </citation>
    <scope>NUCLEOTIDE SEQUENCE [LARGE SCALE GENOMIC DNA]</scope>
    <source>
        <strain evidence="9">ATCC 64411 / 73-15</strain>
    </source>
</reference>
<evidence type="ECO:0000256" key="6">
    <source>
        <dbReference type="SAM" id="Phobius"/>
    </source>
</evidence>
<reference evidence="8" key="5">
    <citation type="submission" date="2015-06" db="UniProtKB">
        <authorList>
            <consortium name="EnsemblFungi"/>
        </authorList>
    </citation>
    <scope>IDENTIFICATION</scope>
    <source>
        <strain evidence="8">ATCC 64411</strain>
    </source>
</reference>
<dbReference type="AlphaFoldDB" id="A0A0C4DUB2"/>
<feature type="transmembrane region" description="Helical" evidence="6">
    <location>
        <begin position="508"/>
        <end position="530"/>
    </location>
</feature>
<keyword evidence="4 6" id="KW-0472">Membrane</keyword>
<dbReference type="eggNOG" id="KOG0254">
    <property type="taxonomic scope" value="Eukaryota"/>
</dbReference>
<reference evidence="7" key="3">
    <citation type="submission" date="2011-03" db="EMBL/GenBank/DDBJ databases">
        <title>Annotation of Magnaporthe poae ATCC 64411.</title>
        <authorList>
            <person name="Ma L.-J."/>
            <person name="Dead R."/>
            <person name="Young S.K."/>
            <person name="Zeng Q."/>
            <person name="Gargeya S."/>
            <person name="Fitzgerald M."/>
            <person name="Haas B."/>
            <person name="Abouelleil A."/>
            <person name="Alvarado L."/>
            <person name="Arachchi H.M."/>
            <person name="Berlin A."/>
            <person name="Brown A."/>
            <person name="Chapman S.B."/>
            <person name="Chen Z."/>
            <person name="Dunbar C."/>
            <person name="Freedman E."/>
            <person name="Gearin G."/>
            <person name="Gellesch M."/>
            <person name="Goldberg J."/>
            <person name="Griggs A."/>
            <person name="Gujja S."/>
            <person name="Heiman D."/>
            <person name="Howarth C."/>
            <person name="Larson L."/>
            <person name="Lui A."/>
            <person name="MacDonald P.J.P."/>
            <person name="Mehta T."/>
            <person name="Montmayeur A."/>
            <person name="Murphy C."/>
            <person name="Neiman D."/>
            <person name="Pearson M."/>
            <person name="Priest M."/>
            <person name="Roberts A."/>
            <person name="Saif S."/>
            <person name="Shea T."/>
            <person name="Shenoy N."/>
            <person name="Sisk P."/>
            <person name="Stolte C."/>
            <person name="Sykes S."/>
            <person name="Yandava C."/>
            <person name="Wortman J."/>
            <person name="Nusbaum C."/>
            <person name="Birren B."/>
        </authorList>
    </citation>
    <scope>NUCLEOTIDE SEQUENCE</scope>
    <source>
        <strain evidence="7">ATCC 64411</strain>
    </source>
</reference>
<feature type="transmembrane region" description="Helical" evidence="6">
    <location>
        <begin position="195"/>
        <end position="215"/>
    </location>
</feature>
<dbReference type="GO" id="GO:0005886">
    <property type="term" value="C:plasma membrane"/>
    <property type="evidence" value="ECO:0007669"/>
    <property type="project" value="TreeGrafter"/>
</dbReference>
<dbReference type="PANTHER" id="PTHR23501">
    <property type="entry name" value="MAJOR FACILITATOR SUPERFAMILY"/>
    <property type="match status" value="1"/>
</dbReference>
<dbReference type="Gene3D" id="1.20.1250.20">
    <property type="entry name" value="MFS general substrate transporter like domains"/>
    <property type="match status" value="2"/>
</dbReference>
<reference evidence="8" key="4">
    <citation type="journal article" date="2015" name="G3 (Bethesda)">
        <title>Genome sequences of three phytopathogenic species of the Magnaporthaceae family of fungi.</title>
        <authorList>
            <person name="Okagaki L.H."/>
            <person name="Nunes C.C."/>
            <person name="Sailsbery J."/>
            <person name="Clay B."/>
            <person name="Brown D."/>
            <person name="John T."/>
            <person name="Oh Y."/>
            <person name="Young N."/>
            <person name="Fitzgerald M."/>
            <person name="Haas B.J."/>
            <person name="Zeng Q."/>
            <person name="Young S."/>
            <person name="Adiconis X."/>
            <person name="Fan L."/>
            <person name="Levin J.Z."/>
            <person name="Mitchell T.K."/>
            <person name="Okubara P.A."/>
            <person name="Farman M.L."/>
            <person name="Kohn L.M."/>
            <person name="Birren B."/>
            <person name="Ma L.-J."/>
            <person name="Dean R.A."/>
        </authorList>
    </citation>
    <scope>NUCLEOTIDE SEQUENCE</scope>
    <source>
        <strain evidence="8">ATCC 64411 / 73-15</strain>
    </source>
</reference>
<evidence type="ECO:0000313" key="8">
    <source>
        <dbReference type="EnsemblFungi" id="MAPG_03549T0"/>
    </source>
</evidence>
<feature type="transmembrane region" description="Helical" evidence="6">
    <location>
        <begin position="469"/>
        <end position="496"/>
    </location>
</feature>
<protein>
    <recommendedName>
        <fullName evidence="10">Siderophore iron transporter mirB</fullName>
    </recommendedName>
</protein>
<feature type="compositionally biased region" description="Basic and acidic residues" evidence="5">
    <location>
        <begin position="41"/>
        <end position="53"/>
    </location>
</feature>
<evidence type="ECO:0000313" key="9">
    <source>
        <dbReference type="Proteomes" id="UP000011715"/>
    </source>
</evidence>
<feature type="transmembrane region" description="Helical" evidence="6">
    <location>
        <begin position="444"/>
        <end position="463"/>
    </location>
</feature>
<evidence type="ECO:0000256" key="4">
    <source>
        <dbReference type="ARBA" id="ARBA00023136"/>
    </source>
</evidence>
<sequence>MADKDITPAAGAPAPAPVASGMPVADTSAGLQAVVNSSPEKSADDAPSHDIEKQGATQTTAVDDDINQKPGLDDSSDFKQDGVARVQAVTSVWTTKTMWSMFAMLYVVSFVDSLTGNVQGTLSPYVTSSFGKHGLLGTTSIVSTLLGGIAPLTVAKLINVWGRLEGLIVMVVLSVLGLVMKAVCQDVQTYAAAQTLYWVGHMGLLFIVNVTLADMTTLKNRMIALGFNTSPMIISYVAGPVIADRFIHESTFRWAFGAFSIILVGVTVPVALVFIVNERKAKAAGILPVETTGRSWAEACRYYWVQFDVVGLVLITVGWSLLLLPFSLTTYVPGGWENGSLIAMLVMGPVILGAFVAWEYWWTPVPFFPWKYLRDRTVLGSCMVYGFMFVSIFCWDTYYFSYLQVAHFQDITSAGYILNAFSLTSAALGVFIGVGIRLTGNVKWTAFVGVPFLVLGTGLLARFRNPESSVGVLVMLQVFNGVGSGLLALCGQLAVMAAVGHNEIAVGLALHGLFGGIGAAVGQAIAGGLWNNVLPYKLAELLPGEAKTDAALIFGDMVNQMKQGGAVRDAIIAAYGHVQHLMVVAGCAFVPLVVGSLLLWKNINVKELEAVKGTQTKGRVW</sequence>
<comment type="subcellular location">
    <subcellularLocation>
        <location evidence="1">Membrane</location>
        <topology evidence="1">Multi-pass membrane protein</topology>
    </subcellularLocation>
</comment>
<evidence type="ECO:0000313" key="7">
    <source>
        <dbReference type="EMBL" id="KLU84508.1"/>
    </source>
</evidence>
<evidence type="ECO:0000256" key="3">
    <source>
        <dbReference type="ARBA" id="ARBA00022989"/>
    </source>
</evidence>
<feature type="transmembrane region" description="Helical" evidence="6">
    <location>
        <begin position="135"/>
        <end position="154"/>
    </location>
</feature>
<accession>A0A0C4DUB2</accession>
<feature type="transmembrane region" description="Helical" evidence="6">
    <location>
        <begin position="97"/>
        <end position="115"/>
    </location>
</feature>
<feature type="transmembrane region" description="Helical" evidence="6">
    <location>
        <begin position="166"/>
        <end position="183"/>
    </location>
</feature>
<name>A0A0C4DUB2_MAGP6</name>
<keyword evidence="9" id="KW-1185">Reference proteome</keyword>
<dbReference type="SUPFAM" id="SSF103473">
    <property type="entry name" value="MFS general substrate transporter"/>
    <property type="match status" value="1"/>
</dbReference>
<gene>
    <name evidence="7" type="ORF">MAPG_03549</name>
</gene>
<feature type="region of interest" description="Disordered" evidence="5">
    <location>
        <begin position="1"/>
        <end position="77"/>
    </location>
</feature>
<keyword evidence="3 6" id="KW-1133">Transmembrane helix</keyword>
<evidence type="ECO:0000256" key="5">
    <source>
        <dbReference type="SAM" id="MobiDB-lite"/>
    </source>
</evidence>
<dbReference type="EMBL" id="GL876967">
    <property type="protein sequence ID" value="KLU84508.1"/>
    <property type="molecule type" value="Genomic_DNA"/>
</dbReference>
<evidence type="ECO:0008006" key="10">
    <source>
        <dbReference type="Google" id="ProtNLM"/>
    </source>
</evidence>
<feature type="transmembrane region" description="Helical" evidence="6">
    <location>
        <begin position="302"/>
        <end position="321"/>
    </location>
</feature>
<dbReference type="EMBL" id="ADBL01000850">
    <property type="status" value="NOT_ANNOTATED_CDS"/>
    <property type="molecule type" value="Genomic_DNA"/>
</dbReference>
<evidence type="ECO:0000256" key="1">
    <source>
        <dbReference type="ARBA" id="ARBA00004141"/>
    </source>
</evidence>
<dbReference type="OMA" id="CQIFNGV"/>
<dbReference type="Proteomes" id="UP000011715">
    <property type="component" value="Unassembled WGS sequence"/>
</dbReference>
<feature type="transmembrane region" description="Helical" evidence="6">
    <location>
        <begin position="382"/>
        <end position="401"/>
    </location>
</feature>
<dbReference type="OrthoDB" id="4078873at2759"/>
<dbReference type="EnsemblFungi" id="MAPG_03549T0">
    <property type="protein sequence ID" value="MAPG_03549T0"/>
    <property type="gene ID" value="MAPG_03549"/>
</dbReference>
<feature type="compositionally biased region" description="Low complexity" evidence="5">
    <location>
        <begin position="8"/>
        <end position="25"/>
    </location>
</feature>
<dbReference type="InterPro" id="IPR036259">
    <property type="entry name" value="MFS_trans_sf"/>
</dbReference>
<feature type="transmembrane region" description="Helical" evidence="6">
    <location>
        <begin position="341"/>
        <end position="361"/>
    </location>
</feature>
<organism evidence="8 9">
    <name type="scientific">Magnaporthiopsis poae (strain ATCC 64411 / 73-15)</name>
    <name type="common">Kentucky bluegrass fungus</name>
    <name type="synonym">Magnaporthe poae</name>
    <dbReference type="NCBI Taxonomy" id="644358"/>
    <lineage>
        <taxon>Eukaryota</taxon>
        <taxon>Fungi</taxon>
        <taxon>Dikarya</taxon>
        <taxon>Ascomycota</taxon>
        <taxon>Pezizomycotina</taxon>
        <taxon>Sordariomycetes</taxon>
        <taxon>Sordariomycetidae</taxon>
        <taxon>Magnaporthales</taxon>
        <taxon>Magnaporthaceae</taxon>
        <taxon>Magnaporthiopsis</taxon>
    </lineage>
</organism>
<feature type="transmembrane region" description="Helical" evidence="6">
    <location>
        <begin position="413"/>
        <end position="432"/>
    </location>
</feature>
<dbReference type="InterPro" id="IPR011701">
    <property type="entry name" value="MFS"/>
</dbReference>
<feature type="transmembrane region" description="Helical" evidence="6">
    <location>
        <begin position="254"/>
        <end position="276"/>
    </location>
</feature>
<feature type="transmembrane region" description="Helical" evidence="6">
    <location>
        <begin position="222"/>
        <end position="242"/>
    </location>
</feature>
<dbReference type="PANTHER" id="PTHR23501:SF107">
    <property type="entry name" value="TRANSPORTER, PUTATIVE (AFU_ORTHOLOGUE AFUA_7G04730)-RELATED"/>
    <property type="match status" value="1"/>
</dbReference>
<proteinExistence type="predicted"/>
<dbReference type="VEuPathDB" id="FungiDB:MAPG_03549"/>
<dbReference type="GO" id="GO:0022857">
    <property type="term" value="F:transmembrane transporter activity"/>
    <property type="evidence" value="ECO:0007669"/>
    <property type="project" value="InterPro"/>
</dbReference>
<feature type="transmembrane region" description="Helical" evidence="6">
    <location>
        <begin position="581"/>
        <end position="600"/>
    </location>
</feature>
<evidence type="ECO:0000256" key="2">
    <source>
        <dbReference type="ARBA" id="ARBA00022692"/>
    </source>
</evidence>